<dbReference type="InterPro" id="IPR050837">
    <property type="entry name" value="ComplexI_51kDa_subunit"/>
</dbReference>
<evidence type="ECO:0000256" key="4">
    <source>
        <dbReference type="ARBA" id="ARBA00022485"/>
    </source>
</evidence>
<dbReference type="Gene3D" id="1.20.1440.230">
    <property type="entry name" value="NADH-ubiquinone oxidoreductase 51kDa subunit, iron-sulphur binding domain"/>
    <property type="match status" value="1"/>
</dbReference>
<reference evidence="12" key="1">
    <citation type="journal article" date="2019" name="Int. J. Syst. Evol. Microbiol.">
        <title>The Global Catalogue of Microorganisms (GCM) 10K type strain sequencing project: providing services to taxonomists for standard genome sequencing and annotation.</title>
        <authorList>
            <consortium name="The Broad Institute Genomics Platform"/>
            <consortium name="The Broad Institute Genome Sequencing Center for Infectious Disease"/>
            <person name="Wu L."/>
            <person name="Ma J."/>
        </authorList>
    </citation>
    <scope>NUCLEOTIDE SEQUENCE [LARGE SCALE GENOMIC DNA]</scope>
    <source>
        <strain evidence="12">CCUG 52478</strain>
    </source>
</reference>
<evidence type="ECO:0000256" key="8">
    <source>
        <dbReference type="ARBA" id="ARBA00023004"/>
    </source>
</evidence>
<dbReference type="Gene3D" id="3.40.50.11540">
    <property type="entry name" value="NADH-ubiquinone oxidoreductase 51kDa subunit"/>
    <property type="match status" value="1"/>
</dbReference>
<dbReference type="RefSeq" id="WP_367918245.1">
    <property type="nucleotide sequence ID" value="NZ_BAABAC010000009.1"/>
</dbReference>
<dbReference type="InterPro" id="IPR011538">
    <property type="entry name" value="Nuo51_FMN-bd"/>
</dbReference>
<sequence>MTTTPTASPASAPPALAWGSARLLAGTSEGRADLAAHRAAHGPTHPYDVHRLTMALEAVRLLGHGGAAFPVAAKLRATPAGRRTQVVVNGSEGEPASHKDRTLMRSAPHLILDGAIAVARAVDTRHVSVVVADPAAHASLTAAVRERDDARTVRIVRHAHGYVGGEIRAVTRALSGEPAVPPGRRVLPTVHGVGGHPTFASNVETFAQIGLLLSLGVDQFASVGAADEPGTTLLTVLGDLPHPALAAGAVLEIPTGLPLALLVGSAPGPVLIGGYHGTWLDGPGSLVLSRPSLRAAGAPLNAAVVARLPETTCPLGEVTAVAGWLAEQSTGQCGPCYFGLPAVARTLHQLLRGAAVEDQALARAGLLRGRGACAHPDGASTFVGSALAVLDEEIRVHRTHGHCGRPWQGVLPTDQEGGAR</sequence>
<evidence type="ECO:0000259" key="10">
    <source>
        <dbReference type="SMART" id="SM00928"/>
    </source>
</evidence>
<evidence type="ECO:0000256" key="9">
    <source>
        <dbReference type="ARBA" id="ARBA00023014"/>
    </source>
</evidence>
<keyword evidence="5" id="KW-0285">Flavoprotein</keyword>
<comment type="cofactor">
    <cofactor evidence="2">
        <name>[4Fe-4S] cluster</name>
        <dbReference type="ChEBI" id="CHEBI:49883"/>
    </cofactor>
</comment>
<evidence type="ECO:0000313" key="11">
    <source>
        <dbReference type="EMBL" id="MFD1250801.1"/>
    </source>
</evidence>
<proteinExistence type="inferred from homology"/>
<keyword evidence="4" id="KW-0004">4Fe-4S</keyword>
<feature type="domain" description="NADH-ubiquinone oxidoreductase 51kDa subunit iron-sulphur binding" evidence="10">
    <location>
        <begin position="315"/>
        <end position="360"/>
    </location>
</feature>
<dbReference type="SUPFAM" id="SSF142019">
    <property type="entry name" value="Nqo1 FMN-binding domain-like"/>
    <property type="match status" value="1"/>
</dbReference>
<dbReference type="PANTHER" id="PTHR11780">
    <property type="entry name" value="NADH-UBIQUINONE OXIDOREDUCTASE FLAVOPROTEIN 1 NDUFV1"/>
    <property type="match status" value="1"/>
</dbReference>
<evidence type="ECO:0000256" key="2">
    <source>
        <dbReference type="ARBA" id="ARBA00001966"/>
    </source>
</evidence>
<keyword evidence="6" id="KW-0288">FMN</keyword>
<evidence type="ECO:0000256" key="7">
    <source>
        <dbReference type="ARBA" id="ARBA00022723"/>
    </source>
</evidence>
<name>A0ABW3W694_9ACTN</name>
<dbReference type="InterPro" id="IPR019575">
    <property type="entry name" value="Nuop51_4Fe4S-bd"/>
</dbReference>
<evidence type="ECO:0000256" key="6">
    <source>
        <dbReference type="ARBA" id="ARBA00022643"/>
    </source>
</evidence>
<keyword evidence="7" id="KW-0479">Metal-binding</keyword>
<dbReference type="Pfam" id="PF10589">
    <property type="entry name" value="NADH_4Fe-4S"/>
    <property type="match status" value="1"/>
</dbReference>
<organism evidence="11 12">
    <name type="scientific">Nocardioides ginsengisoli</name>
    <dbReference type="NCBI Taxonomy" id="363868"/>
    <lineage>
        <taxon>Bacteria</taxon>
        <taxon>Bacillati</taxon>
        <taxon>Actinomycetota</taxon>
        <taxon>Actinomycetes</taxon>
        <taxon>Propionibacteriales</taxon>
        <taxon>Nocardioidaceae</taxon>
        <taxon>Nocardioides</taxon>
    </lineage>
</organism>
<keyword evidence="8" id="KW-0408">Iron</keyword>
<dbReference type="Pfam" id="PF01512">
    <property type="entry name" value="Complex1_51K"/>
    <property type="match status" value="1"/>
</dbReference>
<comment type="similarity">
    <text evidence="3">Belongs to the complex I 51 kDa subunit family.</text>
</comment>
<keyword evidence="12" id="KW-1185">Reference proteome</keyword>
<evidence type="ECO:0000256" key="5">
    <source>
        <dbReference type="ARBA" id="ARBA00022630"/>
    </source>
</evidence>
<gene>
    <name evidence="11" type="ORF">ACFQ3F_23625</name>
</gene>
<comment type="cofactor">
    <cofactor evidence="1">
        <name>FMN</name>
        <dbReference type="ChEBI" id="CHEBI:58210"/>
    </cofactor>
</comment>
<evidence type="ECO:0000256" key="3">
    <source>
        <dbReference type="ARBA" id="ARBA00007523"/>
    </source>
</evidence>
<keyword evidence="9" id="KW-0411">Iron-sulfur</keyword>
<accession>A0ABW3W694</accession>
<dbReference type="Proteomes" id="UP001597229">
    <property type="component" value="Unassembled WGS sequence"/>
</dbReference>
<evidence type="ECO:0000256" key="1">
    <source>
        <dbReference type="ARBA" id="ARBA00001917"/>
    </source>
</evidence>
<comment type="caution">
    <text evidence="11">The sequence shown here is derived from an EMBL/GenBank/DDBJ whole genome shotgun (WGS) entry which is preliminary data.</text>
</comment>
<dbReference type="SUPFAM" id="SSF140490">
    <property type="entry name" value="Nqo1C-terminal domain-like"/>
    <property type="match status" value="1"/>
</dbReference>
<protein>
    <submittedName>
        <fullName evidence="11">NADH-ubiquinone oxidoreductase-F iron-sulfur binding region domain-containing protein</fullName>
    </submittedName>
</protein>
<evidence type="ECO:0000313" key="12">
    <source>
        <dbReference type="Proteomes" id="UP001597229"/>
    </source>
</evidence>
<dbReference type="InterPro" id="IPR037225">
    <property type="entry name" value="Nuo51_FMN-bd_sf"/>
</dbReference>
<dbReference type="InterPro" id="IPR037207">
    <property type="entry name" value="Nuop51_4Fe4S-bd_sf"/>
</dbReference>
<dbReference type="SMART" id="SM00928">
    <property type="entry name" value="NADH_4Fe-4S"/>
    <property type="match status" value="1"/>
</dbReference>
<dbReference type="PANTHER" id="PTHR11780:SF10">
    <property type="entry name" value="NADH DEHYDROGENASE [UBIQUINONE] FLAVOPROTEIN 1, MITOCHONDRIAL"/>
    <property type="match status" value="1"/>
</dbReference>
<dbReference type="EMBL" id="JBHTLX010000029">
    <property type="protein sequence ID" value="MFD1250801.1"/>
    <property type="molecule type" value="Genomic_DNA"/>
</dbReference>